<dbReference type="GO" id="GO:0005737">
    <property type="term" value="C:cytoplasm"/>
    <property type="evidence" value="ECO:0007669"/>
    <property type="project" value="TreeGrafter"/>
</dbReference>
<dbReference type="KEGG" id="abat:CFX1CAM_0087"/>
<dbReference type="GO" id="GO:0042802">
    <property type="term" value="F:identical protein binding"/>
    <property type="evidence" value="ECO:0007669"/>
    <property type="project" value="TreeGrafter"/>
</dbReference>
<keyword evidence="3" id="KW-0413">Isomerase</keyword>
<evidence type="ECO:0000313" key="3">
    <source>
        <dbReference type="EMBL" id="SMX53153.1"/>
    </source>
</evidence>
<keyword evidence="1" id="KW-0119">Carbohydrate metabolism</keyword>
<dbReference type="CDD" id="cd01399">
    <property type="entry name" value="GlcN6P_deaminase"/>
    <property type="match status" value="1"/>
</dbReference>
<sequence>MSKDINPKNQTYQFGSNTAMVYETIEEMGQAAAQYFVVKIKEVLKQKDTANIVLATGNSMLTFLKALRREVDIDWSRINIFHLDEYLGMADTHPASFRRYLHENIVDHVKPLTFHEIAGDAWDVTKECVRYESLLKENEIDICCLGIGENGHIAFNDPPVADFYDPFWVKVVALDEACRLQQVGEGHFASLDDTPSHAITMTISALFTAKNTLAIVPEKRKAEAVKMALTGSVDTSCPASILQRIPQVKMFLDVDSAAKLINQ</sequence>
<dbReference type="PANTHER" id="PTHR11280">
    <property type="entry name" value="GLUCOSAMINE-6-PHOSPHATE ISOMERASE"/>
    <property type="match status" value="1"/>
</dbReference>
<reference evidence="4" key="1">
    <citation type="submission" date="2017-05" db="EMBL/GenBank/DDBJ databases">
        <authorList>
            <person name="Kirkegaard R."/>
            <person name="Mcilroy J S."/>
        </authorList>
    </citation>
    <scope>NUCLEOTIDE SEQUENCE [LARGE SCALE GENOMIC DNA]</scope>
</reference>
<dbReference type="Proteomes" id="UP000195514">
    <property type="component" value="Chromosome I"/>
</dbReference>
<evidence type="ECO:0000256" key="1">
    <source>
        <dbReference type="ARBA" id="ARBA00023277"/>
    </source>
</evidence>
<gene>
    <name evidence="3" type="ORF">CFX1CAM_0087</name>
</gene>
<dbReference type="Gene3D" id="3.40.50.1360">
    <property type="match status" value="1"/>
</dbReference>
<dbReference type="GO" id="GO:0004342">
    <property type="term" value="F:glucosamine-6-phosphate deaminase activity"/>
    <property type="evidence" value="ECO:0007669"/>
    <property type="project" value="InterPro"/>
</dbReference>
<dbReference type="RefSeq" id="WP_087861111.1">
    <property type="nucleotide sequence ID" value="NZ_LT859958.1"/>
</dbReference>
<dbReference type="Pfam" id="PF01182">
    <property type="entry name" value="Glucosamine_iso"/>
    <property type="match status" value="1"/>
</dbReference>
<dbReference type="PANTHER" id="PTHR11280:SF6">
    <property type="entry name" value="GLUCOSAMINE-6-PHOSPHATE ISOMERASE NAGB"/>
    <property type="match status" value="1"/>
</dbReference>
<dbReference type="GO" id="GO:0005975">
    <property type="term" value="P:carbohydrate metabolic process"/>
    <property type="evidence" value="ECO:0007669"/>
    <property type="project" value="InterPro"/>
</dbReference>
<feature type="domain" description="Glucosamine/galactosamine-6-phosphate isomerase" evidence="2">
    <location>
        <begin position="25"/>
        <end position="154"/>
    </location>
</feature>
<dbReference type="InterPro" id="IPR006148">
    <property type="entry name" value="Glc/Gal-6P_isomerase"/>
</dbReference>
<keyword evidence="4" id="KW-1185">Reference proteome</keyword>
<dbReference type="SUPFAM" id="SSF100950">
    <property type="entry name" value="NagB/RpiA/CoA transferase-like"/>
    <property type="match status" value="1"/>
</dbReference>
<dbReference type="GO" id="GO:0016853">
    <property type="term" value="F:isomerase activity"/>
    <property type="evidence" value="ECO:0007669"/>
    <property type="project" value="UniProtKB-KW"/>
</dbReference>
<dbReference type="OrthoDB" id="9791139at2"/>
<protein>
    <submittedName>
        <fullName evidence="3">Glucosamine/galactosamine-6-phosphate isomerase</fullName>
    </submittedName>
</protein>
<evidence type="ECO:0000313" key="4">
    <source>
        <dbReference type="Proteomes" id="UP000195514"/>
    </source>
</evidence>
<dbReference type="InterPro" id="IPR004547">
    <property type="entry name" value="Glucosamine6P_isomerase"/>
</dbReference>
<name>A0A1Y6K0H2_9CHLR</name>
<proteinExistence type="predicted"/>
<dbReference type="GO" id="GO:0019262">
    <property type="term" value="P:N-acetylneuraminate catabolic process"/>
    <property type="evidence" value="ECO:0007669"/>
    <property type="project" value="TreeGrafter"/>
</dbReference>
<dbReference type="GO" id="GO:0006046">
    <property type="term" value="P:N-acetylglucosamine catabolic process"/>
    <property type="evidence" value="ECO:0007669"/>
    <property type="project" value="TreeGrafter"/>
</dbReference>
<dbReference type="GO" id="GO:0006043">
    <property type="term" value="P:glucosamine catabolic process"/>
    <property type="evidence" value="ECO:0007669"/>
    <property type="project" value="TreeGrafter"/>
</dbReference>
<organism evidence="3 4">
    <name type="scientific">Candidatus Brevifilum fermentans</name>
    <dbReference type="NCBI Taxonomy" id="1986204"/>
    <lineage>
        <taxon>Bacteria</taxon>
        <taxon>Bacillati</taxon>
        <taxon>Chloroflexota</taxon>
        <taxon>Anaerolineae</taxon>
        <taxon>Anaerolineales</taxon>
        <taxon>Anaerolineaceae</taxon>
        <taxon>Candidatus Brevifilum</taxon>
    </lineage>
</organism>
<dbReference type="AlphaFoldDB" id="A0A1Y6K0H2"/>
<dbReference type="InterPro" id="IPR037171">
    <property type="entry name" value="NagB/RpiA_transferase-like"/>
</dbReference>
<evidence type="ECO:0000259" key="2">
    <source>
        <dbReference type="Pfam" id="PF01182"/>
    </source>
</evidence>
<dbReference type="EMBL" id="LT859958">
    <property type="protein sequence ID" value="SMX53153.1"/>
    <property type="molecule type" value="Genomic_DNA"/>
</dbReference>
<accession>A0A1Y6K0H2</accession>